<dbReference type="Gene3D" id="1.10.10.580">
    <property type="entry name" value="Structural maintenance of chromosome 1. Chain E"/>
    <property type="match status" value="1"/>
</dbReference>
<accession>A0A3P3XFK9</accession>
<protein>
    <recommendedName>
        <fullName evidence="1">Segregation and condensation protein A</fullName>
    </recommendedName>
</protein>
<evidence type="ECO:0000256" key="1">
    <source>
        <dbReference type="ARBA" id="ARBA00044777"/>
    </source>
</evidence>
<dbReference type="InterPro" id="IPR023093">
    <property type="entry name" value="ScpA-like_C"/>
</dbReference>
<organism evidence="2">
    <name type="scientific">uncultured spirochete</name>
    <dbReference type="NCBI Taxonomy" id="156406"/>
    <lineage>
        <taxon>Bacteria</taxon>
        <taxon>Pseudomonadati</taxon>
        <taxon>Spirochaetota</taxon>
        <taxon>Spirochaetia</taxon>
        <taxon>Spirochaetales</taxon>
        <taxon>environmental samples</taxon>
    </lineage>
</organism>
<dbReference type="PANTHER" id="PTHR33969:SF2">
    <property type="entry name" value="SEGREGATION AND CONDENSATION PROTEIN A"/>
    <property type="match status" value="1"/>
</dbReference>
<dbReference type="Pfam" id="PF02616">
    <property type="entry name" value="SMC_ScpA"/>
    <property type="match status" value="1"/>
</dbReference>
<dbReference type="InterPro" id="IPR003768">
    <property type="entry name" value="ScpA"/>
</dbReference>
<dbReference type="PANTHER" id="PTHR33969">
    <property type="entry name" value="SEGREGATION AND CONDENSATION PROTEIN A"/>
    <property type="match status" value="1"/>
</dbReference>
<proteinExistence type="predicted"/>
<name>A0A3P3XFK9_9SPIR</name>
<dbReference type="EMBL" id="FWDM01000002">
    <property type="protein sequence ID" value="SLM09892.1"/>
    <property type="molecule type" value="Genomic_DNA"/>
</dbReference>
<evidence type="ECO:0000313" key="2">
    <source>
        <dbReference type="EMBL" id="SLM09892.1"/>
    </source>
</evidence>
<reference evidence="2" key="1">
    <citation type="submission" date="2017-02" db="EMBL/GenBank/DDBJ databases">
        <authorList>
            <person name="Regsiter A."/>
            <person name="William W."/>
        </authorList>
    </citation>
    <scope>NUCLEOTIDE SEQUENCE</scope>
    <source>
        <strain evidence="2">Bib</strain>
    </source>
</reference>
<dbReference type="Gene3D" id="6.10.250.2410">
    <property type="match status" value="1"/>
</dbReference>
<dbReference type="AlphaFoldDB" id="A0A3P3XFK9"/>
<sequence length="265" mass="30882">MMQDFDNDANGEPISVSSTGRTFHLSDFEGPLDLLLYLIKKNEMNIYDIHISSITEQFLQCLNSDPSASLDELSDFYQMAATLLYIKSRMLLPNSQDELDEIDDPRRMLIDQLIEYHRYKKLSELMEQREMEVEWFVERSSSQRTLPFADNPDDEPWIPADSWDLLRTFASMIRHFDSERIIDLYEEVSINEKIALIHELLDKKGNFRFDDLISRHSSALDLACAFLAVLDSTKNRIISIRQHRLFGDILIIPYSSPEAPHERTA</sequence>
<gene>
    <name evidence="2" type="ORF">SPIROBIBN47_100122</name>
</gene>